<dbReference type="InterPro" id="IPR007271">
    <property type="entry name" value="Nuc_sug_transpt"/>
</dbReference>
<feature type="transmembrane region" description="Helical" evidence="6">
    <location>
        <begin position="264"/>
        <end position="282"/>
    </location>
</feature>
<evidence type="ECO:0000256" key="5">
    <source>
        <dbReference type="ARBA" id="ARBA00023136"/>
    </source>
</evidence>
<keyword evidence="8" id="KW-1185">Reference proteome</keyword>
<dbReference type="AlphaFoldDB" id="A0AAW1QUD1"/>
<keyword evidence="3 6" id="KW-0812">Transmembrane</keyword>
<name>A0AAW1QUD1_9CHLO</name>
<feature type="transmembrane region" description="Helical" evidence="6">
    <location>
        <begin position="145"/>
        <end position="163"/>
    </location>
</feature>
<protein>
    <recommendedName>
        <fullName evidence="9">UDP-galactose transporter</fullName>
    </recommendedName>
</protein>
<feature type="transmembrane region" description="Helical" evidence="6">
    <location>
        <begin position="231"/>
        <end position="252"/>
    </location>
</feature>
<dbReference type="Proteomes" id="UP001438707">
    <property type="component" value="Unassembled WGS sequence"/>
</dbReference>
<feature type="transmembrane region" description="Helical" evidence="6">
    <location>
        <begin position="331"/>
        <end position="349"/>
    </location>
</feature>
<dbReference type="PANTHER" id="PTHR10231">
    <property type="entry name" value="NUCLEOTIDE-SUGAR TRANSMEMBRANE TRANSPORTER"/>
    <property type="match status" value="1"/>
</dbReference>
<dbReference type="EMBL" id="JALJOS010000026">
    <property type="protein sequence ID" value="KAK9825076.1"/>
    <property type="molecule type" value="Genomic_DNA"/>
</dbReference>
<dbReference type="InterPro" id="IPR037185">
    <property type="entry name" value="EmrE-like"/>
</dbReference>
<keyword evidence="5 6" id="KW-0472">Membrane</keyword>
<dbReference type="GO" id="GO:0000139">
    <property type="term" value="C:Golgi membrane"/>
    <property type="evidence" value="ECO:0007669"/>
    <property type="project" value="InterPro"/>
</dbReference>
<evidence type="ECO:0000313" key="8">
    <source>
        <dbReference type="Proteomes" id="UP001438707"/>
    </source>
</evidence>
<comment type="subcellular location">
    <subcellularLocation>
        <location evidence="1">Membrane</location>
        <topology evidence="1">Multi-pass membrane protein</topology>
    </subcellularLocation>
</comment>
<feature type="transmembrane region" description="Helical" evidence="6">
    <location>
        <begin position="302"/>
        <end position="322"/>
    </location>
</feature>
<feature type="transmembrane region" description="Helical" evidence="6">
    <location>
        <begin position="61"/>
        <end position="80"/>
    </location>
</feature>
<dbReference type="GO" id="GO:0015165">
    <property type="term" value="F:pyrimidine nucleotide-sugar transmembrane transporter activity"/>
    <property type="evidence" value="ECO:0007669"/>
    <property type="project" value="InterPro"/>
</dbReference>
<evidence type="ECO:0000256" key="3">
    <source>
        <dbReference type="ARBA" id="ARBA00022692"/>
    </source>
</evidence>
<reference evidence="7 8" key="1">
    <citation type="journal article" date="2024" name="Nat. Commun.">
        <title>Phylogenomics reveals the evolutionary origins of lichenization in chlorophyte algae.</title>
        <authorList>
            <person name="Puginier C."/>
            <person name="Libourel C."/>
            <person name="Otte J."/>
            <person name="Skaloud P."/>
            <person name="Haon M."/>
            <person name="Grisel S."/>
            <person name="Petersen M."/>
            <person name="Berrin J.G."/>
            <person name="Delaux P.M."/>
            <person name="Dal Grande F."/>
            <person name="Keller J."/>
        </authorList>
    </citation>
    <scope>NUCLEOTIDE SEQUENCE [LARGE SCALE GENOMIC DNA]</scope>
    <source>
        <strain evidence="7 8">SAG 2145</strain>
    </source>
</reference>
<keyword evidence="4 6" id="KW-1133">Transmembrane helix</keyword>
<evidence type="ECO:0000256" key="2">
    <source>
        <dbReference type="ARBA" id="ARBA00006447"/>
    </source>
</evidence>
<dbReference type="Pfam" id="PF04142">
    <property type="entry name" value="Nuc_sug_transp"/>
    <property type="match status" value="1"/>
</dbReference>
<organism evidence="7 8">
    <name type="scientific">Apatococcus lobatus</name>
    <dbReference type="NCBI Taxonomy" id="904363"/>
    <lineage>
        <taxon>Eukaryota</taxon>
        <taxon>Viridiplantae</taxon>
        <taxon>Chlorophyta</taxon>
        <taxon>core chlorophytes</taxon>
        <taxon>Trebouxiophyceae</taxon>
        <taxon>Chlorellales</taxon>
        <taxon>Chlorellaceae</taxon>
        <taxon>Apatococcus</taxon>
    </lineage>
</organism>
<evidence type="ECO:0000313" key="7">
    <source>
        <dbReference type="EMBL" id="KAK9825076.1"/>
    </source>
</evidence>
<evidence type="ECO:0008006" key="9">
    <source>
        <dbReference type="Google" id="ProtNLM"/>
    </source>
</evidence>
<comment type="caution">
    <text evidence="7">The sequence shown here is derived from an EMBL/GenBank/DDBJ whole genome shotgun (WGS) entry which is preliminary data.</text>
</comment>
<feature type="transmembrane region" description="Helical" evidence="6">
    <location>
        <begin position="92"/>
        <end position="114"/>
    </location>
</feature>
<evidence type="ECO:0000256" key="6">
    <source>
        <dbReference type="SAM" id="Phobius"/>
    </source>
</evidence>
<sequence length="465" mass="50407">MWPSLDKKSSSSGQPDLEAAIDEALASRPSSSNVTASLKVSPGIAPRGGIMGILQTREGQLGALSMALLVFQGTALSLTLRYSRTMTGTNYLASVAVIYTELIKLLVCMAAQFLECSQASRRHGGHLWIELVQQTREIMQRSTPMAVPAALFVMQQVLVIVAASHLDAVTFQICSQSFKIMPTALFAVWLLGQFLTPMQWASLPVLAVGVVLVTINSGNTTTSNPAAGADLALGLGASALSGLSSAYAGVYFEKYLKGKDAGTLWVRNMQLSIYGLAFSTIYMFIKDGHELSSGGIHQGFDWIAWSVVGLQVFGGLIVGMVVKYSDNIMKNFANALSVIFTVVGAIPLFGQYPSLWFLAGSLLVSLSLFMYQRASTAGFSNFRRMYRTMSTSLLQSDQPGLGYFLTGRSKTGEGREYRPGRTCFRTMVYHSANKLGTMLPATYSRQHLMNRSHQELLVATADQTL</sequence>
<evidence type="ECO:0000256" key="4">
    <source>
        <dbReference type="ARBA" id="ARBA00022989"/>
    </source>
</evidence>
<dbReference type="SUPFAM" id="SSF103481">
    <property type="entry name" value="Multidrug resistance efflux transporter EmrE"/>
    <property type="match status" value="1"/>
</dbReference>
<gene>
    <name evidence="7" type="ORF">WJX74_006218</name>
</gene>
<comment type="similarity">
    <text evidence="2">Belongs to the nucleotide-sugar transporter family. CMP-Sialate:CMP antiporter (TC 2.A.7.12) subfamily.</text>
</comment>
<proteinExistence type="inferred from homology"/>
<feature type="transmembrane region" description="Helical" evidence="6">
    <location>
        <begin position="355"/>
        <end position="374"/>
    </location>
</feature>
<dbReference type="NCBIfam" id="TIGR00803">
    <property type="entry name" value="nst"/>
    <property type="match status" value="1"/>
</dbReference>
<accession>A0AAW1QUD1</accession>
<evidence type="ECO:0000256" key="1">
    <source>
        <dbReference type="ARBA" id="ARBA00004141"/>
    </source>
</evidence>